<accession>A0A8T0I6U1</accession>
<dbReference type="InterPro" id="IPR001245">
    <property type="entry name" value="Ser-Thr/Tyr_kinase_cat_dom"/>
</dbReference>
<keyword evidence="8" id="KW-0732">Signal</keyword>
<gene>
    <name evidence="11" type="ORF">KC19_4G048600</name>
</gene>
<evidence type="ECO:0008006" key="13">
    <source>
        <dbReference type="Google" id="ProtNLM"/>
    </source>
</evidence>
<dbReference type="InterPro" id="IPR001480">
    <property type="entry name" value="Bulb-type_lectin_dom"/>
</dbReference>
<reference evidence="11" key="1">
    <citation type="submission" date="2020-06" db="EMBL/GenBank/DDBJ databases">
        <title>WGS assembly of Ceratodon purpureus strain R40.</title>
        <authorList>
            <person name="Carey S.B."/>
            <person name="Jenkins J."/>
            <person name="Shu S."/>
            <person name="Lovell J.T."/>
            <person name="Sreedasyam A."/>
            <person name="Maumus F."/>
            <person name="Tiley G.P."/>
            <person name="Fernandez-Pozo N."/>
            <person name="Barry K."/>
            <person name="Chen C."/>
            <person name="Wang M."/>
            <person name="Lipzen A."/>
            <person name="Daum C."/>
            <person name="Saski C.A."/>
            <person name="Payton A.C."/>
            <person name="Mcbreen J.C."/>
            <person name="Conrad R.E."/>
            <person name="Kollar L.M."/>
            <person name="Olsson S."/>
            <person name="Huttunen S."/>
            <person name="Landis J.B."/>
            <person name="Wickett N.J."/>
            <person name="Johnson M.G."/>
            <person name="Rensing S.A."/>
            <person name="Grimwood J."/>
            <person name="Schmutz J."/>
            <person name="Mcdaniel S.F."/>
        </authorList>
    </citation>
    <scope>NUCLEOTIDE SEQUENCE</scope>
    <source>
        <strain evidence="11">R40</strain>
    </source>
</reference>
<feature type="domain" description="Protein kinase" evidence="9">
    <location>
        <begin position="406"/>
        <end position="676"/>
    </location>
</feature>
<dbReference type="SMART" id="SM00220">
    <property type="entry name" value="S_TKc"/>
    <property type="match status" value="1"/>
</dbReference>
<evidence type="ECO:0000256" key="2">
    <source>
        <dbReference type="ARBA" id="ARBA00022679"/>
    </source>
</evidence>
<keyword evidence="3 6" id="KW-0547">Nucleotide-binding</keyword>
<dbReference type="Gene3D" id="2.90.10.10">
    <property type="entry name" value="Bulb-type lectin domain"/>
    <property type="match status" value="2"/>
</dbReference>
<keyword evidence="7" id="KW-0472">Membrane</keyword>
<evidence type="ECO:0000256" key="1">
    <source>
        <dbReference type="ARBA" id="ARBA00022527"/>
    </source>
</evidence>
<evidence type="ECO:0000256" key="7">
    <source>
        <dbReference type="SAM" id="Phobius"/>
    </source>
</evidence>
<keyword evidence="5 6" id="KW-0067">ATP-binding</keyword>
<evidence type="ECO:0000256" key="6">
    <source>
        <dbReference type="PROSITE-ProRule" id="PRU10141"/>
    </source>
</evidence>
<evidence type="ECO:0000256" key="3">
    <source>
        <dbReference type="ARBA" id="ARBA00022741"/>
    </source>
</evidence>
<dbReference type="PROSITE" id="PS00107">
    <property type="entry name" value="PROTEIN_KINASE_ATP"/>
    <property type="match status" value="1"/>
</dbReference>
<dbReference type="GO" id="GO:0004674">
    <property type="term" value="F:protein serine/threonine kinase activity"/>
    <property type="evidence" value="ECO:0007669"/>
    <property type="project" value="UniProtKB-KW"/>
</dbReference>
<feature type="chain" id="PRO_5035849313" description="Non-specific serine/threonine protein kinase" evidence="8">
    <location>
        <begin position="20"/>
        <end position="743"/>
    </location>
</feature>
<dbReference type="Gene3D" id="1.10.510.10">
    <property type="entry name" value="Transferase(Phosphotransferase) domain 1"/>
    <property type="match status" value="1"/>
</dbReference>
<dbReference type="PROSITE" id="PS00108">
    <property type="entry name" value="PROTEIN_KINASE_ST"/>
    <property type="match status" value="1"/>
</dbReference>
<protein>
    <recommendedName>
        <fullName evidence="13">Non-specific serine/threonine protein kinase</fullName>
    </recommendedName>
</protein>
<dbReference type="PROSITE" id="PS50927">
    <property type="entry name" value="BULB_LECTIN"/>
    <property type="match status" value="1"/>
</dbReference>
<feature type="transmembrane region" description="Helical" evidence="7">
    <location>
        <begin position="345"/>
        <end position="369"/>
    </location>
</feature>
<dbReference type="AlphaFoldDB" id="A0A8T0I6U1"/>
<keyword evidence="7" id="KW-1133">Transmembrane helix</keyword>
<dbReference type="GO" id="GO:0005524">
    <property type="term" value="F:ATP binding"/>
    <property type="evidence" value="ECO:0007669"/>
    <property type="project" value="UniProtKB-UniRule"/>
</dbReference>
<dbReference type="SUPFAM" id="SSF51110">
    <property type="entry name" value="alpha-D-mannose-specific plant lectins"/>
    <property type="match status" value="1"/>
</dbReference>
<dbReference type="InterPro" id="IPR017441">
    <property type="entry name" value="Protein_kinase_ATP_BS"/>
</dbReference>
<evidence type="ECO:0000313" key="12">
    <source>
        <dbReference type="Proteomes" id="UP000822688"/>
    </source>
</evidence>
<feature type="signal peptide" evidence="8">
    <location>
        <begin position="1"/>
        <end position="19"/>
    </location>
</feature>
<dbReference type="Proteomes" id="UP000822688">
    <property type="component" value="Chromosome 4"/>
</dbReference>
<feature type="domain" description="Bulb-type lectin" evidence="10">
    <location>
        <begin position="208"/>
        <end position="333"/>
    </location>
</feature>
<dbReference type="PANTHER" id="PTHR45631:SF198">
    <property type="entry name" value="PROTEIN KINASE DOMAIN-CONTAINING PROTEIN"/>
    <property type="match status" value="1"/>
</dbReference>
<keyword evidence="2" id="KW-0808">Transferase</keyword>
<evidence type="ECO:0000256" key="8">
    <source>
        <dbReference type="SAM" id="SignalP"/>
    </source>
</evidence>
<dbReference type="Gene3D" id="3.30.200.20">
    <property type="entry name" value="Phosphorylase Kinase, domain 1"/>
    <property type="match status" value="1"/>
</dbReference>
<dbReference type="EMBL" id="CM026424">
    <property type="protein sequence ID" value="KAG0578776.1"/>
    <property type="molecule type" value="Genomic_DNA"/>
</dbReference>
<keyword evidence="12" id="KW-1185">Reference proteome</keyword>
<keyword evidence="7" id="KW-0812">Transmembrane</keyword>
<evidence type="ECO:0000256" key="5">
    <source>
        <dbReference type="ARBA" id="ARBA00022840"/>
    </source>
</evidence>
<dbReference type="InterPro" id="IPR011009">
    <property type="entry name" value="Kinase-like_dom_sf"/>
</dbReference>
<dbReference type="InterPro" id="IPR000719">
    <property type="entry name" value="Prot_kinase_dom"/>
</dbReference>
<feature type="binding site" evidence="6">
    <location>
        <position position="434"/>
    </location>
    <ligand>
        <name>ATP</name>
        <dbReference type="ChEBI" id="CHEBI:30616"/>
    </ligand>
</feature>
<keyword evidence="1" id="KW-0723">Serine/threonine-protein kinase</keyword>
<sequence>MVQFVLLVLILATISIASWAPGMAMNVLVGTNDDSMKMKVRQYLNVSTGFYLVLQPDCNLILYNHSQPVMTTNSSCSQGALAANSTIQLAPGTGSELDLSISQLVSTVNSTTDFNYTYISSFWTYKWTAPNPQYPYMILRENGSCDFYDWNSNLLLGYDYTLLPEANRPMLKPYSALPNASEGSIVPNIAYPFPPELAWEPPSSLNGFPYLPAGYYLSQYSKLQTMDQRFVLTLSSGCNLQARDTTKNGSEGLLIWESGPSIVNRTIVLPSDCELKLQQDGRLVIRNTTSGKVYWNSTSSRNDSVSWILRLSSMDGSLSISDIENSANVLWSNYGPNQANKTTTWIVVGVIMGVSALAMAGLVILYFCARTYILDPAEKAFRQRLKENGGRSQMRYSQAKIKQATNNFKNIIGSGGFGDVFYGKMSDGEEIAAKVLSAESHQSKQEFYNEIELLSVVHHKYLVSLLGYRCTRQQQILVYEFMSGGDLRHRLQGESALENPLDWRQRTTIALQVAEGLEYLHDKCSPSIIHRDVKSTNILLTDTLVAKVADFGLSKLRTKDQEGATHVTTVVKGTPGYLDPEYHETGMLTDKSDVYAFGIVLMEILTGQHQMYIAHRVAEAWRLERVDELPDPNLGGDYNKGEFVSLVELSLWCTRKGSGERPFMRQVVQRLREMGLAPSESLQPVAILGDEGQQVMALDMEFEISEEFARDTLPFSRSSSRGMSSEIWGSSLLFRQSSRSEER</sequence>
<dbReference type="SUPFAM" id="SSF56112">
    <property type="entry name" value="Protein kinase-like (PK-like)"/>
    <property type="match status" value="1"/>
</dbReference>
<proteinExistence type="predicted"/>
<dbReference type="InterPro" id="IPR008271">
    <property type="entry name" value="Ser/Thr_kinase_AS"/>
</dbReference>
<comment type="caution">
    <text evidence="11">The sequence shown here is derived from an EMBL/GenBank/DDBJ whole genome shotgun (WGS) entry which is preliminary data.</text>
</comment>
<dbReference type="InterPro" id="IPR036426">
    <property type="entry name" value="Bulb-type_lectin_dom_sf"/>
</dbReference>
<dbReference type="PANTHER" id="PTHR45631">
    <property type="entry name" value="OS07G0107800 PROTEIN-RELATED"/>
    <property type="match status" value="1"/>
</dbReference>
<organism evidence="11 12">
    <name type="scientific">Ceratodon purpureus</name>
    <name type="common">Fire moss</name>
    <name type="synonym">Dicranum purpureum</name>
    <dbReference type="NCBI Taxonomy" id="3225"/>
    <lineage>
        <taxon>Eukaryota</taxon>
        <taxon>Viridiplantae</taxon>
        <taxon>Streptophyta</taxon>
        <taxon>Embryophyta</taxon>
        <taxon>Bryophyta</taxon>
        <taxon>Bryophytina</taxon>
        <taxon>Bryopsida</taxon>
        <taxon>Dicranidae</taxon>
        <taxon>Pseudoditrichales</taxon>
        <taxon>Ditrichaceae</taxon>
        <taxon>Ceratodon</taxon>
    </lineage>
</organism>
<name>A0A8T0I6U1_CERPU</name>
<dbReference type="Pfam" id="PF07714">
    <property type="entry name" value="PK_Tyr_Ser-Thr"/>
    <property type="match status" value="1"/>
</dbReference>
<evidence type="ECO:0000313" key="11">
    <source>
        <dbReference type="EMBL" id="KAG0578776.1"/>
    </source>
</evidence>
<evidence type="ECO:0000256" key="4">
    <source>
        <dbReference type="ARBA" id="ARBA00022777"/>
    </source>
</evidence>
<evidence type="ECO:0000259" key="9">
    <source>
        <dbReference type="PROSITE" id="PS50011"/>
    </source>
</evidence>
<evidence type="ECO:0000259" key="10">
    <source>
        <dbReference type="PROSITE" id="PS50927"/>
    </source>
</evidence>
<dbReference type="PROSITE" id="PS50011">
    <property type="entry name" value="PROTEIN_KINASE_DOM"/>
    <property type="match status" value="1"/>
</dbReference>
<keyword evidence="4" id="KW-0418">Kinase</keyword>
<dbReference type="OrthoDB" id="341578at2759"/>